<keyword evidence="4" id="KW-1185">Reference proteome</keyword>
<dbReference type="Proteomes" id="UP000282674">
    <property type="component" value="Unassembled WGS sequence"/>
</dbReference>
<dbReference type="InterPro" id="IPR007372">
    <property type="entry name" value="Lipid/polyisoprenoid-bd_YceI"/>
</dbReference>
<dbReference type="OrthoDB" id="9811006at2"/>
<dbReference type="EMBL" id="RFFG01000011">
    <property type="protein sequence ID" value="RMI45951.1"/>
    <property type="molecule type" value="Genomic_DNA"/>
</dbReference>
<proteinExistence type="inferred from homology"/>
<accession>A0A3M2M907</accession>
<reference evidence="3 4" key="1">
    <citation type="submission" date="2018-10" db="EMBL/GenBank/DDBJ databases">
        <title>Isolation from soil.</title>
        <authorList>
            <person name="Hu J."/>
        </authorList>
    </citation>
    <scope>NUCLEOTIDE SEQUENCE [LARGE SCALE GENOMIC DNA]</scope>
    <source>
        <strain evidence="3 4">NEAU-Ht49</strain>
    </source>
</reference>
<dbReference type="SUPFAM" id="SSF101874">
    <property type="entry name" value="YceI-like"/>
    <property type="match status" value="1"/>
</dbReference>
<protein>
    <submittedName>
        <fullName evidence="3">YceI family protein</fullName>
    </submittedName>
</protein>
<sequence length="192" mass="20324">MTTGLVEIPGYVAGTWTVDTVHSTVGFAVRHLMISKVRGRFGDFDATFTTGTDPLDSSVTATVRMGSVDTGSAQRDEHLRAADFFAVADHPTMTFRSTGLRPARGQGRFELDGELTIKGVTRPVTFDLEIGGFGPDHFDPDGRGARAGFTASGVIDRTEFGVDTNMPIPGGMGLGEKVEVTLEIEAVLATGA</sequence>
<evidence type="ECO:0000259" key="2">
    <source>
        <dbReference type="SMART" id="SM00867"/>
    </source>
</evidence>
<dbReference type="SMART" id="SM00867">
    <property type="entry name" value="YceI"/>
    <property type="match status" value="1"/>
</dbReference>
<dbReference type="PANTHER" id="PTHR34406">
    <property type="entry name" value="PROTEIN YCEI"/>
    <property type="match status" value="1"/>
</dbReference>
<name>A0A3M2M907_9ACTN</name>
<evidence type="ECO:0000313" key="3">
    <source>
        <dbReference type="EMBL" id="RMI45951.1"/>
    </source>
</evidence>
<dbReference type="InterPro" id="IPR036761">
    <property type="entry name" value="TTHA0802/YceI-like_sf"/>
</dbReference>
<comment type="caution">
    <text evidence="3">The sequence shown here is derived from an EMBL/GenBank/DDBJ whole genome shotgun (WGS) entry which is preliminary data.</text>
</comment>
<evidence type="ECO:0000256" key="1">
    <source>
        <dbReference type="ARBA" id="ARBA00008812"/>
    </source>
</evidence>
<dbReference type="RefSeq" id="WP_122193784.1">
    <property type="nucleotide sequence ID" value="NZ_JBHSKC010000010.1"/>
</dbReference>
<gene>
    <name evidence="3" type="ORF">EBO15_08555</name>
</gene>
<dbReference type="AlphaFoldDB" id="A0A3M2M907"/>
<dbReference type="Pfam" id="PF04264">
    <property type="entry name" value="YceI"/>
    <property type="match status" value="1"/>
</dbReference>
<feature type="domain" description="Lipid/polyisoprenoid-binding YceI-like" evidence="2">
    <location>
        <begin position="15"/>
        <end position="187"/>
    </location>
</feature>
<dbReference type="Gene3D" id="2.40.128.110">
    <property type="entry name" value="Lipid/polyisoprenoid-binding, YceI-like"/>
    <property type="match status" value="1"/>
</dbReference>
<evidence type="ECO:0000313" key="4">
    <source>
        <dbReference type="Proteomes" id="UP000282674"/>
    </source>
</evidence>
<comment type="similarity">
    <text evidence="1">Belongs to the UPF0312 family.</text>
</comment>
<organism evidence="3 4">
    <name type="scientific">Actinomadura harenae</name>
    <dbReference type="NCBI Taxonomy" id="2483351"/>
    <lineage>
        <taxon>Bacteria</taxon>
        <taxon>Bacillati</taxon>
        <taxon>Actinomycetota</taxon>
        <taxon>Actinomycetes</taxon>
        <taxon>Streptosporangiales</taxon>
        <taxon>Thermomonosporaceae</taxon>
        <taxon>Actinomadura</taxon>
    </lineage>
</organism>
<dbReference type="PANTHER" id="PTHR34406:SF1">
    <property type="entry name" value="PROTEIN YCEI"/>
    <property type="match status" value="1"/>
</dbReference>